<dbReference type="Gene3D" id="3.40.50.1000">
    <property type="entry name" value="HAD superfamily/HAD-like"/>
    <property type="match status" value="1"/>
</dbReference>
<dbReference type="GO" id="GO:0005829">
    <property type="term" value="C:cytosol"/>
    <property type="evidence" value="ECO:0007669"/>
    <property type="project" value="TreeGrafter"/>
</dbReference>
<evidence type="ECO:0000313" key="1">
    <source>
        <dbReference type="EMBL" id="NYH52084.1"/>
    </source>
</evidence>
<dbReference type="GO" id="GO:0000287">
    <property type="term" value="F:magnesium ion binding"/>
    <property type="evidence" value="ECO:0007669"/>
    <property type="project" value="TreeGrafter"/>
</dbReference>
<reference evidence="1 2" key="1">
    <citation type="submission" date="2020-07" db="EMBL/GenBank/DDBJ databases">
        <title>Sequencing the genomes of 1000 actinobacteria strains.</title>
        <authorList>
            <person name="Klenk H.-P."/>
        </authorList>
    </citation>
    <scope>NUCLEOTIDE SEQUENCE [LARGE SCALE GENOMIC DNA]</scope>
    <source>
        <strain evidence="1 2">DSM 45278</strain>
    </source>
</reference>
<accession>A0A7Z0BK67</accession>
<dbReference type="EMBL" id="JACCHL010000001">
    <property type="protein sequence ID" value="NYH52084.1"/>
    <property type="molecule type" value="Genomic_DNA"/>
</dbReference>
<evidence type="ECO:0000313" key="2">
    <source>
        <dbReference type="Proteomes" id="UP000584931"/>
    </source>
</evidence>
<protein>
    <recommendedName>
        <fullName evidence="3">Haloacid dehalogenase</fullName>
    </recommendedName>
</protein>
<sequence>MVFPRVIATDLDGTLLGREGLVSERNRQALAAAAEAGVRVVVSTARPPRTTQHIAEQLTCAAVLCGNGALAHVPDSDPLVRAIDLETASTVVEKLRGALEGIGFGVETGTDFFHDAGYHLEPWVPRDWVREVLETPDALLSRASPVTKLLVRSRDIPVHVLHEAALEVVGPLAEVTYSGGFGLLELSAPGVSKGSTLAMVCERWGVSAEEVVAFGDMPNDLSALSWAGAGYAMASGHPDLLDPALGLLTAPASNEDGVARVVERLLAEG</sequence>
<dbReference type="Pfam" id="PF08282">
    <property type="entry name" value="Hydrolase_3"/>
    <property type="match status" value="1"/>
</dbReference>
<dbReference type="PANTHER" id="PTHR10000">
    <property type="entry name" value="PHOSPHOSERINE PHOSPHATASE"/>
    <property type="match status" value="1"/>
</dbReference>
<organism evidence="1 2">
    <name type="scientific">Nocardiopsis sinuspersici</name>
    <dbReference type="NCBI Taxonomy" id="501010"/>
    <lineage>
        <taxon>Bacteria</taxon>
        <taxon>Bacillati</taxon>
        <taxon>Actinomycetota</taxon>
        <taxon>Actinomycetes</taxon>
        <taxon>Streptosporangiales</taxon>
        <taxon>Nocardiopsidaceae</taxon>
        <taxon>Nocardiopsis</taxon>
    </lineage>
</organism>
<dbReference type="Gene3D" id="3.30.1240.10">
    <property type="match status" value="1"/>
</dbReference>
<proteinExistence type="predicted"/>
<comment type="caution">
    <text evidence="1">The sequence shown here is derived from an EMBL/GenBank/DDBJ whole genome shotgun (WGS) entry which is preliminary data.</text>
</comment>
<dbReference type="InterPro" id="IPR023214">
    <property type="entry name" value="HAD_sf"/>
</dbReference>
<dbReference type="Proteomes" id="UP000584931">
    <property type="component" value="Unassembled WGS sequence"/>
</dbReference>
<dbReference type="SUPFAM" id="SSF56784">
    <property type="entry name" value="HAD-like"/>
    <property type="match status" value="1"/>
</dbReference>
<dbReference type="PANTHER" id="PTHR10000:SF8">
    <property type="entry name" value="HAD SUPERFAMILY HYDROLASE-LIKE, TYPE 3"/>
    <property type="match status" value="1"/>
</dbReference>
<gene>
    <name evidence="1" type="ORF">HNR06_001673</name>
</gene>
<dbReference type="InterPro" id="IPR036412">
    <property type="entry name" value="HAD-like_sf"/>
</dbReference>
<dbReference type="AlphaFoldDB" id="A0A7Z0BK67"/>
<name>A0A7Z0BK67_9ACTN</name>
<dbReference type="GO" id="GO:0016791">
    <property type="term" value="F:phosphatase activity"/>
    <property type="evidence" value="ECO:0007669"/>
    <property type="project" value="TreeGrafter"/>
</dbReference>
<evidence type="ECO:0008006" key="3">
    <source>
        <dbReference type="Google" id="ProtNLM"/>
    </source>
</evidence>